<accession>A0ABS7C4K7</accession>
<dbReference type="InterPro" id="IPR000182">
    <property type="entry name" value="GNAT_dom"/>
</dbReference>
<protein>
    <submittedName>
        <fullName evidence="2">GNAT family N-acetyltransferase</fullName>
    </submittedName>
</protein>
<evidence type="ECO:0000259" key="1">
    <source>
        <dbReference type="PROSITE" id="PS51186"/>
    </source>
</evidence>
<sequence>MITSADLNHPLWPEALRIYHGAFAQEGRKSDAVIKRMFDKHLCFLHIGSINQEAAAMAISARSDDGRVLVIDYLAVREDLRGQGTGADFVRAISRWTQEEQALEGIVIEAEADETAVNASRIRFWEKCGFTLTDYVHHYRWVPEPYRAMFNWFEPGSGLPVDGEALFRYIISFHQKAYAK</sequence>
<evidence type="ECO:0000313" key="2">
    <source>
        <dbReference type="EMBL" id="MBW7455850.1"/>
    </source>
</evidence>
<dbReference type="PROSITE" id="PS51186">
    <property type="entry name" value="GNAT"/>
    <property type="match status" value="1"/>
</dbReference>
<gene>
    <name evidence="2" type="ORF">K0U00_17630</name>
</gene>
<dbReference type="EMBL" id="JAHZIK010000446">
    <property type="protein sequence ID" value="MBW7455850.1"/>
    <property type="molecule type" value="Genomic_DNA"/>
</dbReference>
<name>A0ABS7C4K7_9BACL</name>
<feature type="domain" description="N-acetyltransferase" evidence="1">
    <location>
        <begin position="2"/>
        <end position="151"/>
    </location>
</feature>
<reference evidence="2 3" key="1">
    <citation type="submission" date="2021-07" db="EMBL/GenBank/DDBJ databases">
        <title>Paenibacillus radiodurans sp. nov., isolated from the southeastern edge of Tengger Desert.</title>
        <authorList>
            <person name="Zhang G."/>
        </authorList>
    </citation>
    <scope>NUCLEOTIDE SEQUENCE [LARGE SCALE GENOMIC DNA]</scope>
    <source>
        <strain evidence="2 3">CCM 7311</strain>
    </source>
</reference>
<dbReference type="Proteomes" id="UP001519887">
    <property type="component" value="Unassembled WGS sequence"/>
</dbReference>
<keyword evidence="3" id="KW-1185">Reference proteome</keyword>
<evidence type="ECO:0000313" key="3">
    <source>
        <dbReference type="Proteomes" id="UP001519887"/>
    </source>
</evidence>
<organism evidence="2 3">
    <name type="scientific">Paenibacillus sepulcri</name>
    <dbReference type="NCBI Taxonomy" id="359917"/>
    <lineage>
        <taxon>Bacteria</taxon>
        <taxon>Bacillati</taxon>
        <taxon>Bacillota</taxon>
        <taxon>Bacilli</taxon>
        <taxon>Bacillales</taxon>
        <taxon>Paenibacillaceae</taxon>
        <taxon>Paenibacillus</taxon>
    </lineage>
</organism>
<dbReference type="Gene3D" id="3.40.630.30">
    <property type="match status" value="1"/>
</dbReference>
<proteinExistence type="predicted"/>
<dbReference type="RefSeq" id="WP_210039769.1">
    <property type="nucleotide sequence ID" value="NZ_JBHLVU010000008.1"/>
</dbReference>
<dbReference type="SUPFAM" id="SSF55729">
    <property type="entry name" value="Acyl-CoA N-acyltransferases (Nat)"/>
    <property type="match status" value="1"/>
</dbReference>
<comment type="caution">
    <text evidence="2">The sequence shown here is derived from an EMBL/GenBank/DDBJ whole genome shotgun (WGS) entry which is preliminary data.</text>
</comment>
<dbReference type="Pfam" id="PF00583">
    <property type="entry name" value="Acetyltransf_1"/>
    <property type="match status" value="1"/>
</dbReference>
<dbReference type="InterPro" id="IPR016181">
    <property type="entry name" value="Acyl_CoA_acyltransferase"/>
</dbReference>